<evidence type="ECO:0000313" key="6">
    <source>
        <dbReference type="EMBL" id="KKK72118.1"/>
    </source>
</evidence>
<dbReference type="EMBL" id="LAZR01057413">
    <property type="protein sequence ID" value="KKK72118.1"/>
    <property type="molecule type" value="Genomic_DNA"/>
</dbReference>
<dbReference type="Pfam" id="PF02662">
    <property type="entry name" value="FlpD"/>
    <property type="match status" value="1"/>
</dbReference>
<dbReference type="AlphaFoldDB" id="A0A0F8XT61"/>
<reference evidence="6" key="1">
    <citation type="journal article" date="2015" name="Nature">
        <title>Complex archaea that bridge the gap between prokaryotes and eukaryotes.</title>
        <authorList>
            <person name="Spang A."/>
            <person name="Saw J.H."/>
            <person name="Jorgensen S.L."/>
            <person name="Zaremba-Niedzwiedzka K."/>
            <person name="Martijn J."/>
            <person name="Lind A.E."/>
            <person name="van Eijk R."/>
            <person name="Schleper C."/>
            <person name="Guy L."/>
            <person name="Ettema T.J."/>
        </authorList>
    </citation>
    <scope>NUCLEOTIDE SEQUENCE</scope>
</reference>
<proteinExistence type="predicted"/>
<keyword evidence="3" id="KW-0408">Iron</keyword>
<dbReference type="GO" id="GO:0016491">
    <property type="term" value="F:oxidoreductase activity"/>
    <property type="evidence" value="ECO:0007669"/>
    <property type="project" value="UniProtKB-KW"/>
</dbReference>
<evidence type="ECO:0000256" key="3">
    <source>
        <dbReference type="ARBA" id="ARBA00023004"/>
    </source>
</evidence>
<feature type="domain" description="F420-non-reducing hydrogenase iron-sulfur subunit D" evidence="5">
    <location>
        <begin position="7"/>
        <end position="123"/>
    </location>
</feature>
<keyword evidence="4" id="KW-0411">Iron-sulfur</keyword>
<sequence length="126" mass="13980">MGEKKKIVAFCCENSSYKAAGAVTESSALDLVDIVRLPCSGKVEIGMVLKCLEKDHPGVLILSCPVDNCKYITGNLRAKKRVEMVKKALQNAGIDENRVHMDFISSIDTYKFVNIVKEMNDRLLNT</sequence>
<dbReference type="GO" id="GO:0051536">
    <property type="term" value="F:iron-sulfur cluster binding"/>
    <property type="evidence" value="ECO:0007669"/>
    <property type="project" value="UniProtKB-KW"/>
</dbReference>
<keyword evidence="1" id="KW-0479">Metal-binding</keyword>
<protein>
    <recommendedName>
        <fullName evidence="5">F420-non-reducing hydrogenase iron-sulfur subunit D domain-containing protein</fullName>
    </recommendedName>
</protein>
<evidence type="ECO:0000256" key="1">
    <source>
        <dbReference type="ARBA" id="ARBA00022723"/>
    </source>
</evidence>
<dbReference type="InterPro" id="IPR003813">
    <property type="entry name" value="MvhD/FlpD"/>
</dbReference>
<name>A0A0F8XT61_9ZZZZ</name>
<evidence type="ECO:0000256" key="2">
    <source>
        <dbReference type="ARBA" id="ARBA00023002"/>
    </source>
</evidence>
<dbReference type="GO" id="GO:0046872">
    <property type="term" value="F:metal ion binding"/>
    <property type="evidence" value="ECO:0007669"/>
    <property type="project" value="UniProtKB-KW"/>
</dbReference>
<evidence type="ECO:0000259" key="5">
    <source>
        <dbReference type="Pfam" id="PF02662"/>
    </source>
</evidence>
<accession>A0A0F8XT61</accession>
<gene>
    <name evidence="6" type="ORF">LCGC14_2907080</name>
</gene>
<organism evidence="6">
    <name type="scientific">marine sediment metagenome</name>
    <dbReference type="NCBI Taxonomy" id="412755"/>
    <lineage>
        <taxon>unclassified sequences</taxon>
        <taxon>metagenomes</taxon>
        <taxon>ecological metagenomes</taxon>
    </lineage>
</organism>
<evidence type="ECO:0000256" key="4">
    <source>
        <dbReference type="ARBA" id="ARBA00023014"/>
    </source>
</evidence>
<comment type="caution">
    <text evidence="6">The sequence shown here is derived from an EMBL/GenBank/DDBJ whole genome shotgun (WGS) entry which is preliminary data.</text>
</comment>
<keyword evidence="2" id="KW-0560">Oxidoreductase</keyword>